<evidence type="ECO:0000256" key="2">
    <source>
        <dbReference type="ARBA" id="ARBA00022803"/>
    </source>
</evidence>
<accession>A0A8E4BRW5</accession>
<dbReference type="KEGG" id="dho:Dia5BBH33_05550"/>
<feature type="repeat" description="TPR" evidence="3">
    <location>
        <begin position="117"/>
        <end position="150"/>
    </location>
</feature>
<feature type="signal peptide" evidence="4">
    <location>
        <begin position="1"/>
        <end position="21"/>
    </location>
</feature>
<keyword evidence="4" id="KW-0732">Signal</keyword>
<dbReference type="InterPro" id="IPR019734">
    <property type="entry name" value="TPR_rpt"/>
</dbReference>
<dbReference type="Pfam" id="PF13181">
    <property type="entry name" value="TPR_8"/>
    <property type="match status" value="3"/>
</dbReference>
<dbReference type="RefSeq" id="WP_232518078.1">
    <property type="nucleotide sequence ID" value="NZ_AP019697.1"/>
</dbReference>
<organism evidence="5 6">
    <name type="scientific">Dialister hominis</name>
    <dbReference type="NCBI Taxonomy" id="2582419"/>
    <lineage>
        <taxon>Bacteria</taxon>
        <taxon>Bacillati</taxon>
        <taxon>Bacillota</taxon>
        <taxon>Negativicutes</taxon>
        <taxon>Veillonellales</taxon>
        <taxon>Veillonellaceae</taxon>
        <taxon>Dialister</taxon>
    </lineage>
</organism>
<dbReference type="PROSITE" id="PS51257">
    <property type="entry name" value="PROKAR_LIPOPROTEIN"/>
    <property type="match status" value="1"/>
</dbReference>
<dbReference type="GeneID" id="92715773"/>
<gene>
    <name evidence="5" type="ORF">Dia5BBH33_05550</name>
</gene>
<dbReference type="AlphaFoldDB" id="A0A8E4BRW5"/>
<evidence type="ECO:0000313" key="5">
    <source>
        <dbReference type="EMBL" id="BBK24620.1"/>
    </source>
</evidence>
<dbReference type="PANTHER" id="PTHR44943:SF8">
    <property type="entry name" value="TPR REPEAT-CONTAINING PROTEIN MJ0263"/>
    <property type="match status" value="1"/>
</dbReference>
<dbReference type="EMBL" id="AP019697">
    <property type="protein sequence ID" value="BBK24620.1"/>
    <property type="molecule type" value="Genomic_DNA"/>
</dbReference>
<dbReference type="SMART" id="SM00028">
    <property type="entry name" value="TPR"/>
    <property type="match status" value="4"/>
</dbReference>
<dbReference type="PANTHER" id="PTHR44943">
    <property type="entry name" value="CELLULOSE SYNTHASE OPERON PROTEIN C"/>
    <property type="match status" value="1"/>
</dbReference>
<evidence type="ECO:0000313" key="6">
    <source>
        <dbReference type="Proteomes" id="UP000320585"/>
    </source>
</evidence>
<evidence type="ECO:0000256" key="1">
    <source>
        <dbReference type="ARBA" id="ARBA00022737"/>
    </source>
</evidence>
<protein>
    <recommendedName>
        <fullName evidence="7">Tetratricopeptide repeat protein</fullName>
    </recommendedName>
</protein>
<dbReference type="NCBIfam" id="NF047558">
    <property type="entry name" value="TPR_END_plus"/>
    <property type="match status" value="1"/>
</dbReference>
<dbReference type="Proteomes" id="UP000320585">
    <property type="component" value="Chromosome"/>
</dbReference>
<evidence type="ECO:0000256" key="4">
    <source>
        <dbReference type="SAM" id="SignalP"/>
    </source>
</evidence>
<proteinExistence type="predicted"/>
<dbReference type="InterPro" id="IPR051685">
    <property type="entry name" value="Ycf3/AcsC/BcsC/TPR_MFPF"/>
</dbReference>
<dbReference type="SUPFAM" id="SSF48452">
    <property type="entry name" value="TPR-like"/>
    <property type="match status" value="1"/>
</dbReference>
<evidence type="ECO:0008006" key="7">
    <source>
        <dbReference type="Google" id="ProtNLM"/>
    </source>
</evidence>
<keyword evidence="6" id="KW-1185">Reference proteome</keyword>
<reference evidence="6" key="1">
    <citation type="submission" date="2019-05" db="EMBL/GenBank/DDBJ databases">
        <title>Complete genome sequencing of Dialister sp. strain 5BBH33.</title>
        <authorList>
            <person name="Sakamoto M."/>
            <person name="Murakami T."/>
            <person name="Mori H."/>
        </authorList>
    </citation>
    <scope>NUCLEOTIDE SEQUENCE [LARGE SCALE GENOMIC DNA]</scope>
    <source>
        <strain evidence="6">5BBH33</strain>
    </source>
</reference>
<feature type="chain" id="PRO_5039212109" description="Tetratricopeptide repeat protein" evidence="4">
    <location>
        <begin position="22"/>
        <end position="209"/>
    </location>
</feature>
<dbReference type="Gene3D" id="1.25.40.10">
    <property type="entry name" value="Tetratricopeptide repeat domain"/>
    <property type="match status" value="1"/>
</dbReference>
<dbReference type="PROSITE" id="PS50005">
    <property type="entry name" value="TPR"/>
    <property type="match status" value="2"/>
</dbReference>
<evidence type="ECO:0000256" key="3">
    <source>
        <dbReference type="PROSITE-ProRule" id="PRU00339"/>
    </source>
</evidence>
<dbReference type="InterPro" id="IPR011990">
    <property type="entry name" value="TPR-like_helical_dom_sf"/>
</dbReference>
<sequence>MKPYAGLLLAGLLFLTAGCGSQEPQPAKKPPASSAPAAKAPLHQISKESDEWYHKAAIAYGKGDHLSALEACGKALENDPENYKALSLKGIIQAFDVSPEEGIATIKESLAINPDYVQAFYDMAMAQKLGKHYDESIAYFQKVLAADPKNTWSYYGIATNYADKRDKEHALQYLKKAIDLSPADVKQTAKTQDHFAWLRTDPDFKAMTS</sequence>
<keyword evidence="2 3" id="KW-0802">TPR repeat</keyword>
<name>A0A8E4BRW5_9FIRM</name>
<feature type="repeat" description="TPR" evidence="3">
    <location>
        <begin position="151"/>
        <end position="184"/>
    </location>
</feature>
<keyword evidence="1" id="KW-0677">Repeat</keyword>